<accession>A0ABY4GNY6</accession>
<evidence type="ECO:0000313" key="2">
    <source>
        <dbReference type="Proteomes" id="UP000831537"/>
    </source>
</evidence>
<keyword evidence="2" id="KW-1185">Reference proteome</keyword>
<organism evidence="1 2">
    <name type="scientific">Gracilibacillus salinarum</name>
    <dbReference type="NCBI Taxonomy" id="2932255"/>
    <lineage>
        <taxon>Bacteria</taxon>
        <taxon>Bacillati</taxon>
        <taxon>Bacillota</taxon>
        <taxon>Bacilli</taxon>
        <taxon>Bacillales</taxon>
        <taxon>Bacillaceae</taxon>
        <taxon>Gracilibacillus</taxon>
    </lineage>
</organism>
<protein>
    <submittedName>
        <fullName evidence="1">Heparinase II/III-family protein</fullName>
    </submittedName>
</protein>
<dbReference type="Proteomes" id="UP000831537">
    <property type="component" value="Chromosome"/>
</dbReference>
<reference evidence="1 2" key="1">
    <citation type="submission" date="2022-04" db="EMBL/GenBank/DDBJ databases">
        <title>Gracilibacillus sp. isolated from saltern.</title>
        <authorList>
            <person name="Won M."/>
            <person name="Lee C.-M."/>
            <person name="Woen H.-Y."/>
            <person name="Kwon S.-W."/>
        </authorList>
    </citation>
    <scope>NUCLEOTIDE SEQUENCE [LARGE SCALE GENOMIC DNA]</scope>
    <source>
        <strain evidence="1 2">SSPM10-3</strain>
    </source>
</reference>
<dbReference type="EMBL" id="CP095071">
    <property type="protein sequence ID" value="UOQ85057.1"/>
    <property type="molecule type" value="Genomic_DNA"/>
</dbReference>
<dbReference type="Gene3D" id="2.70.98.70">
    <property type="match status" value="1"/>
</dbReference>
<dbReference type="InterPro" id="IPR008929">
    <property type="entry name" value="Chondroitin_lyas"/>
</dbReference>
<dbReference type="SUPFAM" id="SSF48230">
    <property type="entry name" value="Chondroitin AC/alginate lyase"/>
    <property type="match status" value="1"/>
</dbReference>
<dbReference type="RefSeq" id="WP_244743737.1">
    <property type="nucleotide sequence ID" value="NZ_CP095071.1"/>
</dbReference>
<gene>
    <name evidence="1" type="ORF">MUN87_20830</name>
</gene>
<dbReference type="Gene3D" id="1.50.10.100">
    <property type="entry name" value="Chondroitin AC/alginate lyase"/>
    <property type="match status" value="1"/>
</dbReference>
<proteinExistence type="predicted"/>
<name>A0ABY4GNY6_9BACI</name>
<sequence>MSWRKQVLKKLRADAVRFEQEKVTEIDFRTYREFMTTGEREAYEKQYFYRRKRATTFGLMLYEFPDDKHVASLLENEIWQICNEFTWCLPAHMDQNREEQNYQKYQQMKHLAYTVDLFAAETAFMLAEMITMFKGKLDPFIEEKVAIEVDRRVFTPFKQETFHWERATHNWASVCGGSIGAAAIYLIENKEERRTILTRVNQTMNSYLSGFYQDGGCTEGYLYWQYGFGFFCYYADLLKKAEQINLFLDPKVKQIALFQEKIFLSGNHIVNFSDAPAQAAPQIGFTHYLHQQFLEVHLPDEDLAQTNIVDHCGRWAPAIRELQWYDASLKGSDWPEQNYYLKESAIFLSRNKKSCFAVKAGHNQEPHNHNDVGQLILYGKNQLFLRDLGAGQYNKDYFNHNRYQFICNSAEGHSVPVIDGIYQQEGEEYRGEFLKVEQADATDRVLIELSQAYPNDMRLLRELNWMHTEQSELQFIDTYQFTDSPESLVESFILADLPYKWYEDKCILVGDEVSMEIHYDSDFWQPAMERKYFINHSGEKEWFIHMLLTCKSIQPVIEAEFRFKLI</sequence>
<evidence type="ECO:0000313" key="1">
    <source>
        <dbReference type="EMBL" id="UOQ85057.1"/>
    </source>
</evidence>